<sequence>MMDGVGHCDLTRLTAAEALRLMADGRLTAHALVSASLERIHRRDGDVRAWLALSETALEQAERCDALPVGQRGRLHGLPIAIKDVFDTVDLPTTHNSPLYQGFRPAADAAVVGLLLSEGAIILGKTDTTEFAAAGRDAATGNPHDLSRTPGGSSAGSAAAVADFHVPLALATQTGGSTIRPASFCGIVGFKPSFGRVSREGAKIYAQSFDTVGWYGRSVEDVGLLAAVLGLDEPRDDRPLPAQLRVGVTSGPYADRLAPESRLALELSKARLENAGHKVEVLELPLEFSELDRHHRVILHREGQAAFRNLARRHGSLLHDDFHHRVENRDGSTLSDLARAYDAMALGRISFDHLMQDFDVVIAPSAPGFAPVGRRPGDPVFNASWTLLGVPCLNLPTPLDAPSLPIGVTLIAARFDDRSLLESARILEAVLNPQESSRYRNA</sequence>
<organism evidence="3 4">
    <name type="scientific">Agrobacterium albertimagni AOL15</name>
    <dbReference type="NCBI Taxonomy" id="1156935"/>
    <lineage>
        <taxon>Bacteria</taxon>
        <taxon>Pseudomonadati</taxon>
        <taxon>Pseudomonadota</taxon>
        <taxon>Alphaproteobacteria</taxon>
        <taxon>Hyphomicrobiales</taxon>
        <taxon>Rhizobiaceae</taxon>
        <taxon>Rhizobium/Agrobacterium group</taxon>
        <taxon>Agrobacterium</taxon>
    </lineage>
</organism>
<dbReference type="GO" id="GO:0003824">
    <property type="term" value="F:catalytic activity"/>
    <property type="evidence" value="ECO:0007669"/>
    <property type="project" value="InterPro"/>
</dbReference>
<evidence type="ECO:0000256" key="1">
    <source>
        <dbReference type="ARBA" id="ARBA00009199"/>
    </source>
</evidence>
<dbReference type="SUPFAM" id="SSF75304">
    <property type="entry name" value="Amidase signature (AS) enzymes"/>
    <property type="match status" value="1"/>
</dbReference>
<comment type="caution">
    <text evidence="3">The sequence shown here is derived from an EMBL/GenBank/DDBJ whole genome shotgun (WGS) entry which is preliminary data.</text>
</comment>
<reference evidence="3 4" key="1">
    <citation type="journal article" date="2012" name="J. Bacteriol.">
        <title>Draft Genome Sequence of Agrobacterium albertimagni Strain AOL15.</title>
        <authorList>
            <person name="Trimble W.L."/>
            <person name="Phung le T."/>
            <person name="Meyer F."/>
            <person name="Gilbert J.A."/>
            <person name="Silver S."/>
        </authorList>
    </citation>
    <scope>NUCLEOTIDE SEQUENCE [LARGE SCALE GENOMIC DNA]</scope>
    <source>
        <strain evidence="3 4">AOL15</strain>
    </source>
</reference>
<accession>K2QIV1</accession>
<gene>
    <name evidence="3" type="ORF">QWE_04733</name>
</gene>
<protein>
    <submittedName>
        <fullName evidence="3">Amidase</fullName>
    </submittedName>
</protein>
<evidence type="ECO:0000313" key="4">
    <source>
        <dbReference type="Proteomes" id="UP000007123"/>
    </source>
</evidence>
<dbReference type="PATRIC" id="fig|1156935.5.peg.956"/>
<dbReference type="AlphaFoldDB" id="K2QIV1"/>
<dbReference type="STRING" id="1156935.QWE_04733"/>
<keyword evidence="4" id="KW-1185">Reference proteome</keyword>
<comment type="similarity">
    <text evidence="1">Belongs to the amidase family.</text>
</comment>
<dbReference type="Proteomes" id="UP000007123">
    <property type="component" value="Unassembled WGS sequence"/>
</dbReference>
<dbReference type="InterPro" id="IPR000120">
    <property type="entry name" value="Amidase"/>
</dbReference>
<evidence type="ECO:0000259" key="2">
    <source>
        <dbReference type="Pfam" id="PF01425"/>
    </source>
</evidence>
<name>K2QIV1_9HYPH</name>
<proteinExistence type="inferred from homology"/>
<dbReference type="InterPro" id="IPR036928">
    <property type="entry name" value="AS_sf"/>
</dbReference>
<dbReference type="EMBL" id="ALJF01000003">
    <property type="protein sequence ID" value="EKF61071.1"/>
    <property type="molecule type" value="Genomic_DNA"/>
</dbReference>
<dbReference type="eggNOG" id="COG0154">
    <property type="taxonomic scope" value="Bacteria"/>
</dbReference>
<feature type="domain" description="Amidase" evidence="2">
    <location>
        <begin position="32"/>
        <end position="421"/>
    </location>
</feature>
<dbReference type="OrthoDB" id="9814821at2"/>
<dbReference type="PANTHER" id="PTHR11895">
    <property type="entry name" value="TRANSAMIDASE"/>
    <property type="match status" value="1"/>
</dbReference>
<evidence type="ECO:0000313" key="3">
    <source>
        <dbReference type="EMBL" id="EKF61071.1"/>
    </source>
</evidence>
<dbReference type="Gene3D" id="3.90.1300.10">
    <property type="entry name" value="Amidase signature (AS) domain"/>
    <property type="match status" value="1"/>
</dbReference>
<dbReference type="Pfam" id="PF01425">
    <property type="entry name" value="Amidase"/>
    <property type="match status" value="1"/>
</dbReference>
<dbReference type="PANTHER" id="PTHR11895:SF151">
    <property type="entry name" value="GLUTAMYL-TRNA(GLN) AMIDOTRANSFERASE SUBUNIT A"/>
    <property type="match status" value="1"/>
</dbReference>
<dbReference type="InterPro" id="IPR023631">
    <property type="entry name" value="Amidase_dom"/>
</dbReference>
<dbReference type="RefSeq" id="WP_006724945.1">
    <property type="nucleotide sequence ID" value="NZ_ALJF01000003.1"/>
</dbReference>